<organism evidence="12 13">
    <name type="scientific">Rhizopus stolonifer</name>
    <name type="common">Rhizopus nigricans</name>
    <dbReference type="NCBI Taxonomy" id="4846"/>
    <lineage>
        <taxon>Eukaryota</taxon>
        <taxon>Fungi</taxon>
        <taxon>Fungi incertae sedis</taxon>
        <taxon>Mucoromycota</taxon>
        <taxon>Mucoromycotina</taxon>
        <taxon>Mucoromycetes</taxon>
        <taxon>Mucorales</taxon>
        <taxon>Mucorineae</taxon>
        <taxon>Rhizopodaceae</taxon>
        <taxon>Rhizopus</taxon>
    </lineage>
</organism>
<dbReference type="SUPFAM" id="SSF48150">
    <property type="entry name" value="DNA-glycosylase"/>
    <property type="match status" value="1"/>
</dbReference>
<evidence type="ECO:0000256" key="10">
    <source>
        <dbReference type="ARBA" id="ARBA00023295"/>
    </source>
</evidence>
<evidence type="ECO:0000256" key="1">
    <source>
        <dbReference type="ARBA" id="ARBA00004123"/>
    </source>
</evidence>
<comment type="subcellular location">
    <subcellularLocation>
        <location evidence="1">Nucleus</location>
    </subcellularLocation>
</comment>
<dbReference type="GO" id="GO:0006285">
    <property type="term" value="P:base-excision repair, AP site formation"/>
    <property type="evidence" value="ECO:0007669"/>
    <property type="project" value="TreeGrafter"/>
</dbReference>
<keyword evidence="9" id="KW-0511">Multifunctional enzyme</keyword>
<comment type="similarity">
    <text evidence="2">Belongs to the type-1 OGG1 family.</text>
</comment>
<evidence type="ECO:0000256" key="4">
    <source>
        <dbReference type="ARBA" id="ARBA00022763"/>
    </source>
</evidence>
<keyword evidence="7" id="KW-0456">Lyase</keyword>
<dbReference type="Proteomes" id="UP000253551">
    <property type="component" value="Unassembled WGS sequence"/>
</dbReference>
<dbReference type="InterPro" id="IPR023170">
    <property type="entry name" value="HhH_base_excis_C"/>
</dbReference>
<comment type="catalytic activity">
    <reaction evidence="11">
        <text>2'-deoxyribonucleotide-(2'-deoxyribose 5'-phosphate)-2'-deoxyribonucleotide-DNA = a 3'-end 2'-deoxyribonucleotide-(2,3-dehydro-2,3-deoxyribose 5'-phosphate)-DNA + a 5'-end 5'-phospho-2'-deoxyribonucleoside-DNA + H(+)</text>
        <dbReference type="Rhea" id="RHEA:66592"/>
        <dbReference type="Rhea" id="RHEA-COMP:13180"/>
        <dbReference type="Rhea" id="RHEA-COMP:16897"/>
        <dbReference type="Rhea" id="RHEA-COMP:17067"/>
        <dbReference type="ChEBI" id="CHEBI:15378"/>
        <dbReference type="ChEBI" id="CHEBI:136412"/>
        <dbReference type="ChEBI" id="CHEBI:157695"/>
        <dbReference type="ChEBI" id="CHEBI:167181"/>
        <dbReference type="EC" id="4.2.99.18"/>
    </reaction>
</comment>
<feature type="non-terminal residue" evidence="12">
    <location>
        <position position="1"/>
    </location>
</feature>
<evidence type="ECO:0000256" key="6">
    <source>
        <dbReference type="ARBA" id="ARBA00023204"/>
    </source>
</evidence>
<evidence type="ECO:0000256" key="3">
    <source>
        <dbReference type="ARBA" id="ARBA00012720"/>
    </source>
</evidence>
<dbReference type="PANTHER" id="PTHR10242">
    <property type="entry name" value="8-OXOGUANINE DNA GLYCOSYLASE"/>
    <property type="match status" value="1"/>
</dbReference>
<dbReference type="GO" id="GO:0140078">
    <property type="term" value="F:class I DNA-(apurinic or apyrimidinic site) endonuclease activity"/>
    <property type="evidence" value="ECO:0007669"/>
    <property type="project" value="UniProtKB-EC"/>
</dbReference>
<dbReference type="FunFam" id="1.10.1670.10:FF:000005">
    <property type="entry name" value="N-glycosylase/DNA lyase OGG1"/>
    <property type="match status" value="1"/>
</dbReference>
<keyword evidence="5" id="KW-0378">Hydrolase</keyword>
<dbReference type="InterPro" id="IPR052054">
    <property type="entry name" value="Oxidative_DNA_repair_enzyme"/>
</dbReference>
<accession>A0A367IMF3</accession>
<dbReference type="GO" id="GO:0034039">
    <property type="term" value="F:8-oxo-7,8-dihydroguanine DNA N-glycosylase activity"/>
    <property type="evidence" value="ECO:0007669"/>
    <property type="project" value="TreeGrafter"/>
</dbReference>
<dbReference type="PANTHER" id="PTHR10242:SF2">
    <property type="entry name" value="N-GLYCOSYLASE_DNA LYASE"/>
    <property type="match status" value="1"/>
</dbReference>
<dbReference type="STRING" id="4846.A0A367IMF3"/>
<dbReference type="EMBL" id="PJQM01006938">
    <property type="protein sequence ID" value="RCH78877.1"/>
    <property type="molecule type" value="Genomic_DNA"/>
</dbReference>
<keyword evidence="4" id="KW-0227">DNA damage</keyword>
<protein>
    <recommendedName>
        <fullName evidence="3">DNA-(apurinic or apyrimidinic site) lyase</fullName>
        <ecNumber evidence="3">4.2.99.18</ecNumber>
    </recommendedName>
</protein>
<keyword evidence="10" id="KW-0326">Glycosidase</keyword>
<name>A0A367IMF3_RHIST</name>
<evidence type="ECO:0000256" key="5">
    <source>
        <dbReference type="ARBA" id="ARBA00022801"/>
    </source>
</evidence>
<keyword evidence="6" id="KW-0234">DNA repair</keyword>
<dbReference type="InterPro" id="IPR011257">
    <property type="entry name" value="DNA_glycosylase"/>
</dbReference>
<evidence type="ECO:0000256" key="8">
    <source>
        <dbReference type="ARBA" id="ARBA00023242"/>
    </source>
</evidence>
<dbReference type="OrthoDB" id="238681at2759"/>
<reference evidence="12 13" key="1">
    <citation type="journal article" date="2018" name="G3 (Bethesda)">
        <title>Phylogenetic and Phylogenomic Definition of Rhizopus Species.</title>
        <authorList>
            <person name="Gryganskyi A.P."/>
            <person name="Golan J."/>
            <person name="Dolatabadi S."/>
            <person name="Mondo S."/>
            <person name="Robb S."/>
            <person name="Idnurm A."/>
            <person name="Muszewska A."/>
            <person name="Steczkiewicz K."/>
            <person name="Masonjones S."/>
            <person name="Liao H.L."/>
            <person name="Gajdeczka M.T."/>
            <person name="Anike F."/>
            <person name="Vuek A."/>
            <person name="Anishchenko I.M."/>
            <person name="Voigt K."/>
            <person name="de Hoog G.S."/>
            <person name="Smith M.E."/>
            <person name="Heitman J."/>
            <person name="Vilgalys R."/>
            <person name="Stajich J.E."/>
        </authorList>
    </citation>
    <scope>NUCLEOTIDE SEQUENCE [LARGE SCALE GENOMIC DNA]</scope>
    <source>
        <strain evidence="12 13">LSU 92-RS-03</strain>
    </source>
</reference>
<evidence type="ECO:0000256" key="11">
    <source>
        <dbReference type="ARBA" id="ARBA00044632"/>
    </source>
</evidence>
<dbReference type="EC" id="4.2.99.18" evidence="3"/>
<comment type="caution">
    <text evidence="12">The sequence shown here is derived from an EMBL/GenBank/DDBJ whole genome shotgun (WGS) entry which is preliminary data.</text>
</comment>
<evidence type="ECO:0000256" key="7">
    <source>
        <dbReference type="ARBA" id="ARBA00023239"/>
    </source>
</evidence>
<keyword evidence="8" id="KW-0539">Nucleus</keyword>
<evidence type="ECO:0000256" key="9">
    <source>
        <dbReference type="ARBA" id="ARBA00023268"/>
    </source>
</evidence>
<dbReference type="AlphaFoldDB" id="A0A367IMF3"/>
<dbReference type="GO" id="GO:0005634">
    <property type="term" value="C:nucleus"/>
    <property type="evidence" value="ECO:0007669"/>
    <property type="project" value="UniProtKB-SubCell"/>
</dbReference>
<evidence type="ECO:0000313" key="12">
    <source>
        <dbReference type="EMBL" id="RCH78877.1"/>
    </source>
</evidence>
<evidence type="ECO:0000256" key="2">
    <source>
        <dbReference type="ARBA" id="ARBA00010679"/>
    </source>
</evidence>
<proteinExistence type="inferred from homology"/>
<dbReference type="Gene3D" id="1.10.1670.10">
    <property type="entry name" value="Helix-hairpin-Helix base-excision DNA repair enzymes (C-terminal)"/>
    <property type="match status" value="1"/>
</dbReference>
<gene>
    <name evidence="12" type="primary">OGG1</name>
    <name evidence="12" type="ORF">CU098_005764</name>
</gene>
<evidence type="ECO:0000313" key="13">
    <source>
        <dbReference type="Proteomes" id="UP000253551"/>
    </source>
</evidence>
<keyword evidence="13" id="KW-1185">Reference proteome</keyword>
<sequence length="89" mass="10504">CLMSLDHSESIPVDTHVWQIALRDYGFKNKAKTLNQKLYVEVGNHFRVLFGDYSGWAHSNLEKTLKREILLKEEIKVEVKRIKKEDYIV</sequence>